<dbReference type="Gene3D" id="3.40.50.10490">
    <property type="entry name" value="Glucose-6-phosphate isomerase like protein, domain 1"/>
    <property type="match status" value="1"/>
</dbReference>
<evidence type="ECO:0000313" key="7">
    <source>
        <dbReference type="EMBL" id="OGY08221.1"/>
    </source>
</evidence>
<evidence type="ECO:0000256" key="4">
    <source>
        <dbReference type="ARBA" id="ARBA00035256"/>
    </source>
</evidence>
<gene>
    <name evidence="5" type="primary">rpsB</name>
    <name evidence="7" type="ORF">A2782_00380</name>
</gene>
<dbReference type="EMBL" id="MHBW01000030">
    <property type="protein sequence ID" value="OGY08221.1"/>
    <property type="molecule type" value="Genomic_DNA"/>
</dbReference>
<evidence type="ECO:0000313" key="8">
    <source>
        <dbReference type="Proteomes" id="UP000177967"/>
    </source>
</evidence>
<dbReference type="GO" id="GO:0006412">
    <property type="term" value="P:translation"/>
    <property type="evidence" value="ECO:0007669"/>
    <property type="project" value="UniProtKB-UniRule"/>
</dbReference>
<name>A0A1G1UYQ8_9BACT</name>
<dbReference type="InterPro" id="IPR001865">
    <property type="entry name" value="Ribosomal_uS2"/>
</dbReference>
<evidence type="ECO:0000256" key="6">
    <source>
        <dbReference type="RuleBase" id="RU003631"/>
    </source>
</evidence>
<dbReference type="GO" id="GO:0003735">
    <property type="term" value="F:structural constituent of ribosome"/>
    <property type="evidence" value="ECO:0007669"/>
    <property type="project" value="InterPro"/>
</dbReference>
<organism evidence="7 8">
    <name type="scientific">Candidatus Blackburnbacteria bacterium RIFCSPHIGHO2_01_FULL_43_15b</name>
    <dbReference type="NCBI Taxonomy" id="1797513"/>
    <lineage>
        <taxon>Bacteria</taxon>
        <taxon>Candidatus Blackburniibacteriota</taxon>
    </lineage>
</organism>
<dbReference type="InterPro" id="IPR023591">
    <property type="entry name" value="Ribosomal_uS2_flav_dom_sf"/>
</dbReference>
<dbReference type="SUPFAM" id="SSF52313">
    <property type="entry name" value="Ribosomal protein S2"/>
    <property type="match status" value="1"/>
</dbReference>
<protein>
    <recommendedName>
        <fullName evidence="4 5">Small ribosomal subunit protein uS2</fullName>
    </recommendedName>
</protein>
<evidence type="ECO:0000256" key="1">
    <source>
        <dbReference type="ARBA" id="ARBA00006242"/>
    </source>
</evidence>
<dbReference type="Pfam" id="PF00318">
    <property type="entry name" value="Ribosomal_S2"/>
    <property type="match status" value="1"/>
</dbReference>
<dbReference type="InterPro" id="IPR018130">
    <property type="entry name" value="Ribosomal_uS2_CS"/>
</dbReference>
<dbReference type="PRINTS" id="PR00395">
    <property type="entry name" value="RIBOSOMALS2"/>
</dbReference>
<dbReference type="AlphaFoldDB" id="A0A1G1UYQ8"/>
<evidence type="ECO:0000256" key="3">
    <source>
        <dbReference type="ARBA" id="ARBA00023274"/>
    </source>
</evidence>
<accession>A0A1G1UYQ8</accession>
<comment type="similarity">
    <text evidence="1 5 6">Belongs to the universal ribosomal protein uS2 family.</text>
</comment>
<dbReference type="InterPro" id="IPR005706">
    <property type="entry name" value="Ribosomal_uS2_bac/mit/plastid"/>
</dbReference>
<dbReference type="GO" id="GO:0022627">
    <property type="term" value="C:cytosolic small ribosomal subunit"/>
    <property type="evidence" value="ECO:0007669"/>
    <property type="project" value="TreeGrafter"/>
</dbReference>
<dbReference type="HAMAP" id="MF_00291_B">
    <property type="entry name" value="Ribosomal_uS2_B"/>
    <property type="match status" value="1"/>
</dbReference>
<sequence>MIDITLEELLEAGCHFGHQTRRWNPRMSPYIYGAKEGIHIFDLAKTRQAITEAFDKISQTVSEGGVVLFVGTKRQAKDIVRDAAIKVGMPYVVTRWLGGTLTNFEQVKKSIRKLADLKEGLATGKFKEYTKKERLLMEREMIRLEHLFGGLVNLNKLPDLVFIIDTHKETSAVAEANRLGIPILGITDTNADPTKIEYPIPANDDAVKSISIILDFVAKAVEDGKTKQAAVATA</sequence>
<reference evidence="7 8" key="1">
    <citation type="journal article" date="2016" name="Nat. Commun.">
        <title>Thousands of microbial genomes shed light on interconnected biogeochemical processes in an aquifer system.</title>
        <authorList>
            <person name="Anantharaman K."/>
            <person name="Brown C.T."/>
            <person name="Hug L.A."/>
            <person name="Sharon I."/>
            <person name="Castelle C.J."/>
            <person name="Probst A.J."/>
            <person name="Thomas B.C."/>
            <person name="Singh A."/>
            <person name="Wilkins M.J."/>
            <person name="Karaoz U."/>
            <person name="Brodie E.L."/>
            <person name="Williams K.H."/>
            <person name="Hubbard S.S."/>
            <person name="Banfield J.F."/>
        </authorList>
    </citation>
    <scope>NUCLEOTIDE SEQUENCE [LARGE SCALE GENOMIC DNA]</scope>
</reference>
<dbReference type="PANTHER" id="PTHR12534:SF0">
    <property type="entry name" value="SMALL RIBOSOMAL SUBUNIT PROTEIN US2M"/>
    <property type="match status" value="1"/>
</dbReference>
<comment type="caution">
    <text evidence="7">The sequence shown here is derived from an EMBL/GenBank/DDBJ whole genome shotgun (WGS) entry which is preliminary data.</text>
</comment>
<dbReference type="PANTHER" id="PTHR12534">
    <property type="entry name" value="30S RIBOSOMAL PROTEIN S2 PROKARYOTIC AND ORGANELLAR"/>
    <property type="match status" value="1"/>
</dbReference>
<evidence type="ECO:0000256" key="2">
    <source>
        <dbReference type="ARBA" id="ARBA00022980"/>
    </source>
</evidence>
<dbReference type="NCBIfam" id="TIGR01011">
    <property type="entry name" value="rpsB_bact"/>
    <property type="match status" value="1"/>
</dbReference>
<dbReference type="Gene3D" id="1.10.287.610">
    <property type="entry name" value="Helix hairpin bin"/>
    <property type="match status" value="1"/>
</dbReference>
<evidence type="ECO:0000256" key="5">
    <source>
        <dbReference type="HAMAP-Rule" id="MF_00291"/>
    </source>
</evidence>
<dbReference type="PROSITE" id="PS00963">
    <property type="entry name" value="RIBOSOMAL_S2_2"/>
    <property type="match status" value="1"/>
</dbReference>
<dbReference type="STRING" id="1797513.A2782_00380"/>
<dbReference type="CDD" id="cd01425">
    <property type="entry name" value="RPS2"/>
    <property type="match status" value="1"/>
</dbReference>
<dbReference type="Proteomes" id="UP000177967">
    <property type="component" value="Unassembled WGS sequence"/>
</dbReference>
<keyword evidence="3 5" id="KW-0687">Ribonucleoprotein</keyword>
<proteinExistence type="inferred from homology"/>
<keyword evidence="2 5" id="KW-0689">Ribosomal protein</keyword>